<evidence type="ECO:0000313" key="2">
    <source>
        <dbReference type="Proteomes" id="UP000252519"/>
    </source>
</evidence>
<dbReference type="AlphaFoldDB" id="A0A368G3N8"/>
<dbReference type="InterPro" id="IPR011990">
    <property type="entry name" value="TPR-like_helical_dom_sf"/>
</dbReference>
<feature type="non-terminal residue" evidence="1">
    <location>
        <position position="1"/>
    </location>
</feature>
<protein>
    <recommendedName>
        <fullName evidence="3">Tetratricopeptide repeat protein</fullName>
    </recommendedName>
</protein>
<organism evidence="1 2">
    <name type="scientific">Ancylostoma caninum</name>
    <name type="common">Dog hookworm</name>
    <dbReference type="NCBI Taxonomy" id="29170"/>
    <lineage>
        <taxon>Eukaryota</taxon>
        <taxon>Metazoa</taxon>
        <taxon>Ecdysozoa</taxon>
        <taxon>Nematoda</taxon>
        <taxon>Chromadorea</taxon>
        <taxon>Rhabditida</taxon>
        <taxon>Rhabditina</taxon>
        <taxon>Rhabditomorpha</taxon>
        <taxon>Strongyloidea</taxon>
        <taxon>Ancylostomatidae</taxon>
        <taxon>Ancylostomatinae</taxon>
        <taxon>Ancylostoma</taxon>
    </lineage>
</organism>
<name>A0A368G3N8_ANCCA</name>
<dbReference type="SUPFAM" id="SSF48452">
    <property type="entry name" value="TPR-like"/>
    <property type="match status" value="1"/>
</dbReference>
<proteinExistence type="predicted"/>
<dbReference type="Proteomes" id="UP000252519">
    <property type="component" value="Unassembled WGS sequence"/>
</dbReference>
<keyword evidence="2" id="KW-1185">Reference proteome</keyword>
<gene>
    <name evidence="1" type="ORF">ANCCAN_16485</name>
</gene>
<dbReference type="OrthoDB" id="66418at2759"/>
<evidence type="ECO:0008006" key="3">
    <source>
        <dbReference type="Google" id="ProtNLM"/>
    </source>
</evidence>
<reference evidence="1 2" key="1">
    <citation type="submission" date="2014-10" db="EMBL/GenBank/DDBJ databases">
        <title>Draft genome of the hookworm Ancylostoma caninum.</title>
        <authorList>
            <person name="Mitreva M."/>
        </authorList>
    </citation>
    <scope>NUCLEOTIDE SEQUENCE [LARGE SCALE GENOMIC DNA]</scope>
    <source>
        <strain evidence="1 2">Baltimore</strain>
    </source>
</reference>
<dbReference type="EMBL" id="JOJR01000456">
    <property type="protein sequence ID" value="RCN37605.1"/>
    <property type="molecule type" value="Genomic_DNA"/>
</dbReference>
<comment type="caution">
    <text evidence="1">The sequence shown here is derived from an EMBL/GenBank/DDBJ whole genome shotgun (WGS) entry which is preliminary data.</text>
</comment>
<dbReference type="Gene3D" id="1.25.40.10">
    <property type="entry name" value="Tetratricopeptide repeat domain"/>
    <property type="match status" value="1"/>
</dbReference>
<evidence type="ECO:0000313" key="1">
    <source>
        <dbReference type="EMBL" id="RCN37605.1"/>
    </source>
</evidence>
<accession>A0A368G3N8</accession>
<sequence length="133" mass="14788">LHTLLCFQIKDGPSAKELKDLGNKLFAAKKYDDSIRIFSKAITSSDSEETPLLKAMCFQNRAAAKEEKQRRVRTVVTLLSHATVDYKPLVVVHGGVPTDRAGAATSFELAYQLTCVHVSLFSNLDHIRRVESL</sequence>